<dbReference type="CDD" id="cd00067">
    <property type="entry name" value="GAL4"/>
    <property type="match status" value="1"/>
</dbReference>
<dbReference type="InterPro" id="IPR001138">
    <property type="entry name" value="Zn2Cys6_DnaBD"/>
</dbReference>
<evidence type="ECO:0000259" key="6">
    <source>
        <dbReference type="PROSITE" id="PS50048"/>
    </source>
</evidence>
<dbReference type="PROSITE" id="PS50048">
    <property type="entry name" value="ZN2_CY6_FUNGAL_2"/>
    <property type="match status" value="1"/>
</dbReference>
<evidence type="ECO:0000256" key="5">
    <source>
        <dbReference type="ARBA" id="ARBA00023242"/>
    </source>
</evidence>
<evidence type="ECO:0000256" key="1">
    <source>
        <dbReference type="ARBA" id="ARBA00004123"/>
    </source>
</evidence>
<dbReference type="InterPro" id="IPR036864">
    <property type="entry name" value="Zn2-C6_fun-type_DNA-bd_sf"/>
</dbReference>
<keyword evidence="2" id="KW-0805">Transcription regulation</keyword>
<gene>
    <name evidence="7" type="ORF">POJ06DRAFT_299118</name>
</gene>
<dbReference type="SMART" id="SM00066">
    <property type="entry name" value="GAL4"/>
    <property type="match status" value="1"/>
</dbReference>
<evidence type="ECO:0000256" key="4">
    <source>
        <dbReference type="ARBA" id="ARBA00023163"/>
    </source>
</evidence>
<dbReference type="PANTHER" id="PTHR31845">
    <property type="entry name" value="FINGER DOMAIN PROTEIN, PUTATIVE-RELATED"/>
    <property type="match status" value="1"/>
</dbReference>
<evidence type="ECO:0000313" key="8">
    <source>
        <dbReference type="Proteomes" id="UP001217417"/>
    </source>
</evidence>
<evidence type="ECO:0000256" key="3">
    <source>
        <dbReference type="ARBA" id="ARBA00023125"/>
    </source>
</evidence>
<dbReference type="RefSeq" id="XP_056046263.1">
    <property type="nucleotide sequence ID" value="XM_056190667.1"/>
</dbReference>
<comment type="caution">
    <text evidence="7">The sequence shown here is derived from an EMBL/GenBank/DDBJ whole genome shotgun (WGS) entry which is preliminary data.</text>
</comment>
<dbReference type="GO" id="GO:0000976">
    <property type="term" value="F:transcription cis-regulatory region binding"/>
    <property type="evidence" value="ECO:0007669"/>
    <property type="project" value="TreeGrafter"/>
</dbReference>
<dbReference type="Gene3D" id="4.10.240.10">
    <property type="entry name" value="Zn(2)-C6 fungal-type DNA-binding domain"/>
    <property type="match status" value="1"/>
</dbReference>
<dbReference type="GO" id="GO:0008270">
    <property type="term" value="F:zinc ion binding"/>
    <property type="evidence" value="ECO:0007669"/>
    <property type="project" value="InterPro"/>
</dbReference>
<dbReference type="SUPFAM" id="SSF57701">
    <property type="entry name" value="Zn2/Cys6 DNA-binding domain"/>
    <property type="match status" value="1"/>
</dbReference>
<sequence>MTKRRWSVATYDGNLSGNAVGSVAPTHSITSASDLREINVAVQQSPASSSHSSTPPVRRILDDPDLVAATTRKSSACPACRKQKIKCIMENAMPPCKRCAQRGLLCSPSKSLQGLMKDQTRWNSRMKRHFNRLQVALNEARAALSLPPVLVMDEIDTADEEAKVRETDILSDDALDTVEGTLAPDSLASAPMHSLYEVTTLRSINETNRANDTANAQSDMQSRGLVVDPDFITRGVITIAEAEQLAKLYLGRLDHFFYGHLQHYLDFASIRKTSTLLALTVCTVASFHDPLGSELYDKLSRELRNLASSLMFRPRLGINEIKALCMSCYWLADMSWMMSALVARKAVSMQYHTKHLDQPDTDREDFCCSQMWLLIYLSNEQISMLQGVPQSGVSPNYVNWERHMASPFATEADLRLVSHIAMLLIISRVRELFGLDTRKKFPSIHVPHLREFHAQLDRWGASWSGRLEIARNKHIGHFPSEAVKLHWHFSKFYICSHAFRGLPTTSDVVTGTLPPELQDVAECAITTAFSVLDLVLESEEIKAALVGMPHYFHTMFAFAAVFLLKVATRYTQYVQVDIERVFSTIRQVLQVFGQCPCARQHLVHRIASGLHEMLHRCELQQAAEVMAVTKRAAGDANTDRQTLTEAESALNGVDLGVLDDLQPLELENFDFLSALPASWLTEFDN</sequence>
<dbReference type="PROSITE" id="PS00463">
    <property type="entry name" value="ZN2_CY6_FUNGAL_1"/>
    <property type="match status" value="1"/>
</dbReference>
<dbReference type="AlphaFoldDB" id="A0AAD7QWV9"/>
<dbReference type="EMBL" id="JARPMG010000002">
    <property type="protein sequence ID" value="KAJ8102813.1"/>
    <property type="molecule type" value="Genomic_DNA"/>
</dbReference>
<dbReference type="InterPro" id="IPR051089">
    <property type="entry name" value="prtT"/>
</dbReference>
<dbReference type="CDD" id="cd12148">
    <property type="entry name" value="fungal_TF_MHR"/>
    <property type="match status" value="1"/>
</dbReference>
<keyword evidence="3" id="KW-0238">DNA-binding</keyword>
<dbReference type="GeneID" id="80885833"/>
<organism evidence="7 8">
    <name type="scientific">Lipomyces tetrasporus</name>
    <dbReference type="NCBI Taxonomy" id="54092"/>
    <lineage>
        <taxon>Eukaryota</taxon>
        <taxon>Fungi</taxon>
        <taxon>Dikarya</taxon>
        <taxon>Ascomycota</taxon>
        <taxon>Saccharomycotina</taxon>
        <taxon>Lipomycetes</taxon>
        <taxon>Lipomycetales</taxon>
        <taxon>Lipomycetaceae</taxon>
        <taxon>Lipomyces</taxon>
    </lineage>
</organism>
<dbReference type="Pfam" id="PF00172">
    <property type="entry name" value="Zn_clus"/>
    <property type="match status" value="1"/>
</dbReference>
<feature type="domain" description="Zn(2)-C6 fungal-type" evidence="6">
    <location>
        <begin position="76"/>
        <end position="107"/>
    </location>
</feature>
<keyword evidence="8" id="KW-1185">Reference proteome</keyword>
<name>A0AAD7QWV9_9ASCO</name>
<dbReference type="PANTHER" id="PTHR31845:SF19">
    <property type="entry name" value="TRANSCRIPTION FACTOR DOMAIN-CONTAINING PROTEIN"/>
    <property type="match status" value="1"/>
</dbReference>
<comment type="subcellular location">
    <subcellularLocation>
        <location evidence="1">Nucleus</location>
    </subcellularLocation>
</comment>
<keyword evidence="5" id="KW-0539">Nucleus</keyword>
<dbReference type="GO" id="GO:0005634">
    <property type="term" value="C:nucleus"/>
    <property type="evidence" value="ECO:0007669"/>
    <property type="project" value="UniProtKB-SubCell"/>
</dbReference>
<evidence type="ECO:0000256" key="2">
    <source>
        <dbReference type="ARBA" id="ARBA00023015"/>
    </source>
</evidence>
<evidence type="ECO:0000313" key="7">
    <source>
        <dbReference type="EMBL" id="KAJ8102813.1"/>
    </source>
</evidence>
<proteinExistence type="predicted"/>
<dbReference type="GO" id="GO:0000981">
    <property type="term" value="F:DNA-binding transcription factor activity, RNA polymerase II-specific"/>
    <property type="evidence" value="ECO:0007669"/>
    <property type="project" value="InterPro"/>
</dbReference>
<reference evidence="7" key="1">
    <citation type="submission" date="2023-03" db="EMBL/GenBank/DDBJ databases">
        <title>Near-Complete genome sequence of Lipomyces tetrasporous NRRL Y-64009, an oleaginous yeast capable of growing on lignocellulosic hydrolysates.</title>
        <authorList>
            <consortium name="Lawrence Berkeley National Laboratory"/>
            <person name="Jagtap S.S."/>
            <person name="Liu J.-J."/>
            <person name="Walukiewicz H.E."/>
            <person name="Pangilinan J."/>
            <person name="Lipzen A."/>
            <person name="Ahrendt S."/>
            <person name="Koriabine M."/>
            <person name="Cobaugh K."/>
            <person name="Salamov A."/>
            <person name="Yoshinaga Y."/>
            <person name="Ng V."/>
            <person name="Daum C."/>
            <person name="Grigoriev I.V."/>
            <person name="Slininger P.J."/>
            <person name="Dien B.S."/>
            <person name="Jin Y.-S."/>
            <person name="Rao C.V."/>
        </authorList>
    </citation>
    <scope>NUCLEOTIDE SEQUENCE</scope>
    <source>
        <strain evidence="7">NRRL Y-64009</strain>
    </source>
</reference>
<accession>A0AAD7QWV9</accession>
<dbReference type="Proteomes" id="UP001217417">
    <property type="component" value="Unassembled WGS sequence"/>
</dbReference>
<keyword evidence="4" id="KW-0804">Transcription</keyword>
<protein>
    <recommendedName>
        <fullName evidence="6">Zn(2)-C6 fungal-type domain-containing protein</fullName>
    </recommendedName>
</protein>